<keyword evidence="1" id="KW-0732">Signal</keyword>
<dbReference type="EMBL" id="JAUKTR010000001">
    <property type="protein sequence ID" value="MDO1557995.1"/>
    <property type="molecule type" value="Genomic_DNA"/>
</dbReference>
<dbReference type="RefSeq" id="WP_302108420.1">
    <property type="nucleotide sequence ID" value="NZ_JAUKTR010000001.1"/>
</dbReference>
<name>A0ABT8SHE9_9CAUL</name>
<dbReference type="Proteomes" id="UP001169063">
    <property type="component" value="Unassembled WGS sequence"/>
</dbReference>
<proteinExistence type="predicted"/>
<sequence length="154" mass="16365">MRTFTAILLAAGLCAGAAAAQDYTGNPTYGTVNLRAGFQPDPYDVSVRSGGGIDATTRFDSCQGWIANAPDVRLNYTAGSSLPLWISAHASADVTLVVNAPDGTWYCDDDSGEGLNPWVAFAKPQSGQYDIWIGTYGRNSIEPATLTISEVMHR</sequence>
<evidence type="ECO:0000313" key="2">
    <source>
        <dbReference type="EMBL" id="MDO1557995.1"/>
    </source>
</evidence>
<gene>
    <name evidence="2" type="ORF">Q0812_00960</name>
</gene>
<comment type="caution">
    <text evidence="2">The sequence shown here is derived from an EMBL/GenBank/DDBJ whole genome shotgun (WGS) entry which is preliminary data.</text>
</comment>
<protein>
    <submittedName>
        <fullName evidence="2">Peptidase S1</fullName>
    </submittedName>
</protein>
<feature type="chain" id="PRO_5046195138" evidence="1">
    <location>
        <begin position="21"/>
        <end position="154"/>
    </location>
</feature>
<keyword evidence="3" id="KW-1185">Reference proteome</keyword>
<feature type="signal peptide" evidence="1">
    <location>
        <begin position="1"/>
        <end position="20"/>
    </location>
</feature>
<evidence type="ECO:0000313" key="3">
    <source>
        <dbReference type="Proteomes" id="UP001169063"/>
    </source>
</evidence>
<organism evidence="2 3">
    <name type="scientific">Peiella sedimenti</name>
    <dbReference type="NCBI Taxonomy" id="3061083"/>
    <lineage>
        <taxon>Bacteria</taxon>
        <taxon>Pseudomonadati</taxon>
        <taxon>Pseudomonadota</taxon>
        <taxon>Alphaproteobacteria</taxon>
        <taxon>Caulobacterales</taxon>
        <taxon>Caulobacteraceae</taxon>
        <taxon>Peiella</taxon>
    </lineage>
</organism>
<evidence type="ECO:0000256" key="1">
    <source>
        <dbReference type="SAM" id="SignalP"/>
    </source>
</evidence>
<accession>A0ABT8SHE9</accession>
<reference evidence="2" key="1">
    <citation type="submission" date="2023-07" db="EMBL/GenBank/DDBJ databases">
        <title>Brevundimonas soil sp. nov., isolated from the soil of chemical plant.</title>
        <authorList>
            <person name="Wu N."/>
        </authorList>
    </citation>
    <scope>NUCLEOTIDE SEQUENCE</scope>
    <source>
        <strain evidence="2">XZ-24</strain>
    </source>
</reference>